<keyword evidence="2" id="KW-0472">Membrane</keyword>
<feature type="transmembrane region" description="Helical" evidence="2">
    <location>
        <begin position="489"/>
        <end position="510"/>
    </location>
</feature>
<feature type="transmembrane region" description="Helical" evidence="2">
    <location>
        <begin position="517"/>
        <end position="539"/>
    </location>
</feature>
<sequence length="769" mass="84678">MWSWWKGNLLGRWGRGRCGWLGWIGWRSGVLVLALALGPGPVRAQQRTFGDVTVTLATPYSELTRHGYLEVRAWVENHSERRARQVRLRLPHSSFGSEGSLKHVERTIVVPPGGRMEVPLWLPPLPIWGDGRLVVEVDGREQGLIEAPDLDQHMRQWYVATRTPGNHSVMLVALGVNQDRARSVLGGSAGPHGAEQATGPSDAGDLARGGVWKPDPKSRGPHWLELEFRPMRADHLRLYDMSHYSGTMTGPFVTVVGVSGRTLVQTNMPPKPASPVRPSSPVVRELSLGALDEPVRLVRLEFTGLSASDVSVDAVELAGPDGSAWALDARASSENAGFLASYGSVGRTCVRPAFGVGSWSSHWLSYTPFDAVILGPSDVRALPPEVAEALWRYVECGGNLFVFGELPVPEPWSRLQQTHPSGAKEYPVGLGWCVVMPEDALEKMDHDLLRVRLRELADSSERFWQTLPRGDTANRALDLGIQTGLSLRWFVLLGLGCVVVLGPVQWLLVWRSGRRSTLLWTLPLLSALTTAGVLMVPVLQEGIQTRVGLEGFTVLDQVQHRASTVAGLGYYSVLPPRDGLSFDEQTELTPLIELDRFVSAGSARRVVDWTRGQTLVGDWVRPRVPAMFLVRKSETRRERLEWERAGEELQVINGLGTRLVRLRLADPEGRLWEGSDIEAGARATLKPAGRLPNIGVKPVVPADLWREAGFGGFGSWATNRQERLLRPGTYLAELEENPFLGTGLAPGVGTRRMPGPCIVYGIFDPRVQR</sequence>
<protein>
    <submittedName>
        <fullName evidence="3">Uncharacterized protein</fullName>
    </submittedName>
</protein>
<proteinExistence type="predicted"/>
<gene>
    <name evidence="3" type="ORF">G4L39_07700</name>
</gene>
<dbReference type="AlphaFoldDB" id="A0A6M1RV39"/>
<dbReference type="EMBL" id="JAAKYA010000052">
    <property type="protein sequence ID" value="NGO39281.1"/>
    <property type="molecule type" value="Genomic_DNA"/>
</dbReference>
<feature type="region of interest" description="Disordered" evidence="1">
    <location>
        <begin position="183"/>
        <end position="214"/>
    </location>
</feature>
<dbReference type="Proteomes" id="UP000477311">
    <property type="component" value="Unassembled WGS sequence"/>
</dbReference>
<organism evidence="3 4">
    <name type="scientific">Limisphaera ngatamarikiensis</name>
    <dbReference type="NCBI Taxonomy" id="1324935"/>
    <lineage>
        <taxon>Bacteria</taxon>
        <taxon>Pseudomonadati</taxon>
        <taxon>Verrucomicrobiota</taxon>
        <taxon>Verrucomicrobiia</taxon>
        <taxon>Limisphaerales</taxon>
        <taxon>Limisphaeraceae</taxon>
        <taxon>Limisphaera</taxon>
    </lineage>
</organism>
<reference evidence="3 4" key="1">
    <citation type="submission" date="2020-02" db="EMBL/GenBank/DDBJ databases">
        <title>Draft genome sequence of Limisphaera ngatamarikiensis NGM72.4T, a thermophilic Verrucomicrobia grouped in subdivision 3.</title>
        <authorList>
            <person name="Carere C.R."/>
            <person name="Steen J."/>
            <person name="Hugenholtz P."/>
            <person name="Stott M.B."/>
        </authorList>
    </citation>
    <scope>NUCLEOTIDE SEQUENCE [LARGE SCALE GENOMIC DNA]</scope>
    <source>
        <strain evidence="3 4">NGM72.4</strain>
    </source>
</reference>
<evidence type="ECO:0000313" key="4">
    <source>
        <dbReference type="Proteomes" id="UP000477311"/>
    </source>
</evidence>
<accession>A0A6M1RV39</accession>
<evidence type="ECO:0000256" key="2">
    <source>
        <dbReference type="SAM" id="Phobius"/>
    </source>
</evidence>
<name>A0A6M1RV39_9BACT</name>
<evidence type="ECO:0000256" key="1">
    <source>
        <dbReference type="SAM" id="MobiDB-lite"/>
    </source>
</evidence>
<dbReference type="RefSeq" id="WP_165107215.1">
    <property type="nucleotide sequence ID" value="NZ_JAAKYA010000052.1"/>
</dbReference>
<evidence type="ECO:0000313" key="3">
    <source>
        <dbReference type="EMBL" id="NGO39281.1"/>
    </source>
</evidence>
<keyword evidence="4" id="KW-1185">Reference proteome</keyword>
<comment type="caution">
    <text evidence="3">The sequence shown here is derived from an EMBL/GenBank/DDBJ whole genome shotgun (WGS) entry which is preliminary data.</text>
</comment>
<keyword evidence="2" id="KW-1133">Transmembrane helix</keyword>
<keyword evidence="2" id="KW-0812">Transmembrane</keyword>